<dbReference type="Proteomes" id="UP001174932">
    <property type="component" value="Unassembled WGS sequence"/>
</dbReference>
<sequence>MADPLIAVTPHHFCISVPDREAAIEWWQRVFGFEHEFSFEIAHISARGAFIRLGGMRLELFEIAGSAAVPEERRLPNTDLKTQGMKHFCFAVEDTQATAETLHAAGIEIVGIARGKGKPMSREEDPHLTGDRQPATAIFITDPWGTLIEILNRSDFPA</sequence>
<accession>A0ABT8YLV0</accession>
<evidence type="ECO:0000256" key="1">
    <source>
        <dbReference type="ARBA" id="ARBA00022723"/>
    </source>
</evidence>
<protein>
    <submittedName>
        <fullName evidence="3">VOC family protein</fullName>
    </submittedName>
</protein>
<evidence type="ECO:0000259" key="2">
    <source>
        <dbReference type="PROSITE" id="PS51819"/>
    </source>
</evidence>
<dbReference type="InterPro" id="IPR037523">
    <property type="entry name" value="VOC_core"/>
</dbReference>
<dbReference type="RefSeq" id="WP_304376559.1">
    <property type="nucleotide sequence ID" value="NZ_JAUOZU010000007.1"/>
</dbReference>
<dbReference type="SUPFAM" id="SSF54593">
    <property type="entry name" value="Glyoxalase/Bleomycin resistance protein/Dihydroxybiphenyl dioxygenase"/>
    <property type="match status" value="1"/>
</dbReference>
<name>A0ABT8YLV0_9HYPH</name>
<dbReference type="EMBL" id="JAUOZU010000007">
    <property type="protein sequence ID" value="MDO6964662.1"/>
    <property type="molecule type" value="Genomic_DNA"/>
</dbReference>
<feature type="domain" description="VOC" evidence="2">
    <location>
        <begin position="9"/>
        <end position="153"/>
    </location>
</feature>
<reference evidence="3" key="2">
    <citation type="submission" date="2023-07" db="EMBL/GenBank/DDBJ databases">
        <authorList>
            <person name="Shen H."/>
        </authorList>
    </citation>
    <scope>NUCLEOTIDE SEQUENCE</scope>
    <source>
        <strain evidence="3">TNR-22</strain>
    </source>
</reference>
<dbReference type="PANTHER" id="PTHR43048:SF3">
    <property type="entry name" value="METHYLMALONYL-COA EPIMERASE, MITOCHONDRIAL"/>
    <property type="match status" value="1"/>
</dbReference>
<proteinExistence type="predicted"/>
<dbReference type="InterPro" id="IPR051785">
    <property type="entry name" value="MMCE/EMCE_epimerase"/>
</dbReference>
<dbReference type="Gene3D" id="3.10.180.10">
    <property type="entry name" value="2,3-Dihydroxybiphenyl 1,2-Dioxygenase, domain 1"/>
    <property type="match status" value="1"/>
</dbReference>
<organism evidence="3 4">
    <name type="scientific">Rhizobium alvei</name>
    <dbReference type="NCBI Taxonomy" id="1132659"/>
    <lineage>
        <taxon>Bacteria</taxon>
        <taxon>Pseudomonadati</taxon>
        <taxon>Pseudomonadota</taxon>
        <taxon>Alphaproteobacteria</taxon>
        <taxon>Hyphomicrobiales</taxon>
        <taxon>Rhizobiaceae</taxon>
        <taxon>Rhizobium/Agrobacterium group</taxon>
        <taxon>Rhizobium</taxon>
    </lineage>
</organism>
<keyword evidence="4" id="KW-1185">Reference proteome</keyword>
<comment type="caution">
    <text evidence="3">The sequence shown here is derived from an EMBL/GenBank/DDBJ whole genome shotgun (WGS) entry which is preliminary data.</text>
</comment>
<dbReference type="PROSITE" id="PS51819">
    <property type="entry name" value="VOC"/>
    <property type="match status" value="1"/>
</dbReference>
<gene>
    <name evidence="3" type="ORF">Q4481_11910</name>
</gene>
<evidence type="ECO:0000313" key="4">
    <source>
        <dbReference type="Proteomes" id="UP001174932"/>
    </source>
</evidence>
<dbReference type="InterPro" id="IPR029068">
    <property type="entry name" value="Glyas_Bleomycin-R_OHBP_Dase"/>
</dbReference>
<reference evidence="3" key="1">
    <citation type="journal article" date="2015" name="Int. J. Syst. Evol. Microbiol.">
        <title>Rhizobium alvei sp. nov., isolated from a freshwater river.</title>
        <authorList>
            <person name="Sheu S.Y."/>
            <person name="Huang H.W."/>
            <person name="Young C.C."/>
            <person name="Chen W.M."/>
        </authorList>
    </citation>
    <scope>NUCLEOTIDE SEQUENCE</scope>
    <source>
        <strain evidence="3">TNR-22</strain>
    </source>
</reference>
<evidence type="ECO:0000313" key="3">
    <source>
        <dbReference type="EMBL" id="MDO6964662.1"/>
    </source>
</evidence>
<dbReference type="Pfam" id="PF13669">
    <property type="entry name" value="Glyoxalase_4"/>
    <property type="match status" value="1"/>
</dbReference>
<dbReference type="PANTHER" id="PTHR43048">
    <property type="entry name" value="METHYLMALONYL-COA EPIMERASE"/>
    <property type="match status" value="1"/>
</dbReference>
<keyword evidence="1" id="KW-0479">Metal-binding</keyword>